<sequence>MPPRMTLATRLVLDVLFSDLEADWYGSQIGQHAGLPSGTVHPILARLERVGWLESRWEDIDPSREGRPARRYYRLTDSGATQAGRALAAARRPRPGFAAIPKAPIPKEGLS</sequence>
<feature type="domain" description="Transcription regulator PadR N-terminal" evidence="1">
    <location>
        <begin position="34"/>
        <end position="82"/>
    </location>
</feature>
<dbReference type="InterPro" id="IPR036390">
    <property type="entry name" value="WH_DNA-bd_sf"/>
</dbReference>
<dbReference type="CDD" id="cd00090">
    <property type="entry name" value="HTH_ARSR"/>
    <property type="match status" value="1"/>
</dbReference>
<dbReference type="Proteomes" id="UP000320085">
    <property type="component" value="Unassembled WGS sequence"/>
</dbReference>
<dbReference type="InterPro" id="IPR011991">
    <property type="entry name" value="ArsR-like_HTH"/>
</dbReference>
<proteinExistence type="predicted"/>
<evidence type="ECO:0000259" key="1">
    <source>
        <dbReference type="Pfam" id="PF03551"/>
    </source>
</evidence>
<accession>A0A543PYA6</accession>
<evidence type="ECO:0000313" key="2">
    <source>
        <dbReference type="EMBL" id="TQN49068.1"/>
    </source>
</evidence>
<dbReference type="SUPFAM" id="SSF46785">
    <property type="entry name" value="Winged helix' DNA-binding domain"/>
    <property type="match status" value="1"/>
</dbReference>
<dbReference type="Gene3D" id="1.10.10.10">
    <property type="entry name" value="Winged helix-like DNA-binding domain superfamily/Winged helix DNA-binding domain"/>
    <property type="match status" value="1"/>
</dbReference>
<evidence type="ECO:0000313" key="3">
    <source>
        <dbReference type="Proteomes" id="UP000320085"/>
    </source>
</evidence>
<dbReference type="InterPro" id="IPR005149">
    <property type="entry name" value="Tscrpt_reg_PadR_N"/>
</dbReference>
<name>A0A543PYA6_9MICO</name>
<protein>
    <submittedName>
        <fullName evidence="2">PadR family transcriptional regulator</fullName>
    </submittedName>
</protein>
<organism evidence="2 3">
    <name type="scientific">Humibacillus xanthopallidus</name>
    <dbReference type="NCBI Taxonomy" id="412689"/>
    <lineage>
        <taxon>Bacteria</taxon>
        <taxon>Bacillati</taxon>
        <taxon>Actinomycetota</taxon>
        <taxon>Actinomycetes</taxon>
        <taxon>Micrococcales</taxon>
        <taxon>Intrasporangiaceae</taxon>
        <taxon>Humibacillus</taxon>
    </lineage>
</organism>
<dbReference type="InterPro" id="IPR036388">
    <property type="entry name" value="WH-like_DNA-bd_sf"/>
</dbReference>
<reference evidence="2 3" key="1">
    <citation type="submission" date="2019-06" db="EMBL/GenBank/DDBJ databases">
        <title>Sequencing the genomes of 1000 actinobacteria strains.</title>
        <authorList>
            <person name="Klenk H.-P."/>
        </authorList>
    </citation>
    <scope>NUCLEOTIDE SEQUENCE [LARGE SCALE GENOMIC DNA]</scope>
    <source>
        <strain evidence="2 3">DSM 21776</strain>
    </source>
</reference>
<gene>
    <name evidence="2" type="ORF">FHX52_2229</name>
</gene>
<dbReference type="EMBL" id="VFQF01000001">
    <property type="protein sequence ID" value="TQN49068.1"/>
    <property type="molecule type" value="Genomic_DNA"/>
</dbReference>
<comment type="caution">
    <text evidence="2">The sequence shown here is derived from an EMBL/GenBank/DDBJ whole genome shotgun (WGS) entry which is preliminary data.</text>
</comment>
<dbReference type="RefSeq" id="WP_246069822.1">
    <property type="nucleotide sequence ID" value="NZ_BAAAQC010000013.1"/>
</dbReference>
<dbReference type="AlphaFoldDB" id="A0A543PYA6"/>
<dbReference type="Pfam" id="PF03551">
    <property type="entry name" value="PadR"/>
    <property type="match status" value="1"/>
</dbReference>